<dbReference type="Pfam" id="PF00440">
    <property type="entry name" value="TetR_N"/>
    <property type="match status" value="1"/>
</dbReference>
<dbReference type="SUPFAM" id="SSF46689">
    <property type="entry name" value="Homeodomain-like"/>
    <property type="match status" value="1"/>
</dbReference>
<feature type="domain" description="HTH tetR-type" evidence="5">
    <location>
        <begin position="4"/>
        <end position="64"/>
    </location>
</feature>
<dbReference type="AlphaFoldDB" id="A0A2S9Q4J8"/>
<name>A0A2S9Q4J8_9HYPH</name>
<sequence>MARASNREKLLIAGLGLIHEHGYNATSVRDVVRAAGVPQGCFTNHFTSKEAFGLEVLGLYRAEKREDAHKTLLDDNQPPLERIRGYIDARTERFKQNGMRCGCMFGNFAAESSSDSEAIRLELLDIFAESRRAMSYCLEAAVRLGKLPKGFDCHEAAAFILSSLQGAFLAAKTERTPEPVERFKKFLFASVLR</sequence>
<evidence type="ECO:0000256" key="2">
    <source>
        <dbReference type="ARBA" id="ARBA00023125"/>
    </source>
</evidence>
<dbReference type="InterPro" id="IPR011075">
    <property type="entry name" value="TetR_C"/>
</dbReference>
<keyword evidence="3" id="KW-0804">Transcription</keyword>
<evidence type="ECO:0000256" key="1">
    <source>
        <dbReference type="ARBA" id="ARBA00023015"/>
    </source>
</evidence>
<dbReference type="PANTHER" id="PTHR47506:SF6">
    <property type="entry name" value="HTH-TYPE TRANSCRIPTIONAL REPRESSOR NEMR"/>
    <property type="match status" value="1"/>
</dbReference>
<accession>A0A2S9Q4J8</accession>
<dbReference type="GO" id="GO:0003677">
    <property type="term" value="F:DNA binding"/>
    <property type="evidence" value="ECO:0007669"/>
    <property type="project" value="UniProtKB-UniRule"/>
</dbReference>
<dbReference type="InterPro" id="IPR001647">
    <property type="entry name" value="HTH_TetR"/>
</dbReference>
<dbReference type="InterPro" id="IPR009057">
    <property type="entry name" value="Homeodomain-like_sf"/>
</dbReference>
<dbReference type="PANTHER" id="PTHR47506">
    <property type="entry name" value="TRANSCRIPTIONAL REGULATORY PROTEIN"/>
    <property type="match status" value="1"/>
</dbReference>
<evidence type="ECO:0000256" key="4">
    <source>
        <dbReference type="PROSITE-ProRule" id="PRU00335"/>
    </source>
</evidence>
<evidence type="ECO:0000256" key="3">
    <source>
        <dbReference type="ARBA" id="ARBA00023163"/>
    </source>
</evidence>
<organism evidence="6 7">
    <name type="scientific">Labrys okinawensis</name>
    <dbReference type="NCBI Taxonomy" id="346911"/>
    <lineage>
        <taxon>Bacteria</taxon>
        <taxon>Pseudomonadati</taxon>
        <taxon>Pseudomonadota</taxon>
        <taxon>Alphaproteobacteria</taxon>
        <taxon>Hyphomicrobiales</taxon>
        <taxon>Xanthobacteraceae</taxon>
        <taxon>Labrys</taxon>
    </lineage>
</organism>
<dbReference type="Proteomes" id="UP000237682">
    <property type="component" value="Unassembled WGS sequence"/>
</dbReference>
<keyword evidence="1" id="KW-0805">Transcription regulation</keyword>
<keyword evidence="2 4" id="KW-0238">DNA-binding</keyword>
<dbReference type="RefSeq" id="WP_105865226.1">
    <property type="nucleotide sequence ID" value="NZ_PUEJ01000014.1"/>
</dbReference>
<dbReference type="InterPro" id="IPR036271">
    <property type="entry name" value="Tet_transcr_reg_TetR-rel_C_sf"/>
</dbReference>
<proteinExistence type="predicted"/>
<dbReference type="PROSITE" id="PS50977">
    <property type="entry name" value="HTH_TETR_2"/>
    <property type="match status" value="1"/>
</dbReference>
<gene>
    <name evidence="6" type="ORF">C5L14_27320</name>
</gene>
<evidence type="ECO:0000313" key="6">
    <source>
        <dbReference type="EMBL" id="PRH84261.1"/>
    </source>
</evidence>
<dbReference type="Pfam" id="PF16925">
    <property type="entry name" value="TetR_C_13"/>
    <property type="match status" value="1"/>
</dbReference>
<dbReference type="OrthoDB" id="9811084at2"/>
<dbReference type="EMBL" id="PUEJ01000014">
    <property type="protein sequence ID" value="PRH84261.1"/>
    <property type="molecule type" value="Genomic_DNA"/>
</dbReference>
<evidence type="ECO:0000259" key="5">
    <source>
        <dbReference type="PROSITE" id="PS50977"/>
    </source>
</evidence>
<dbReference type="Gene3D" id="1.10.357.10">
    <property type="entry name" value="Tetracycline Repressor, domain 2"/>
    <property type="match status" value="1"/>
</dbReference>
<comment type="caution">
    <text evidence="6">The sequence shown here is derived from an EMBL/GenBank/DDBJ whole genome shotgun (WGS) entry which is preliminary data.</text>
</comment>
<dbReference type="SUPFAM" id="SSF48498">
    <property type="entry name" value="Tetracyclin repressor-like, C-terminal domain"/>
    <property type="match status" value="1"/>
</dbReference>
<evidence type="ECO:0000313" key="7">
    <source>
        <dbReference type="Proteomes" id="UP000237682"/>
    </source>
</evidence>
<keyword evidence="7" id="KW-1185">Reference proteome</keyword>
<feature type="DNA-binding region" description="H-T-H motif" evidence="4">
    <location>
        <begin position="27"/>
        <end position="46"/>
    </location>
</feature>
<protein>
    <submittedName>
        <fullName evidence="6">TetR family transcriptional regulator</fullName>
    </submittedName>
</protein>
<reference evidence="6 7" key="1">
    <citation type="submission" date="2018-02" db="EMBL/GenBank/DDBJ databases">
        <title>Whole genome sequencing of endophytic bacterium.</title>
        <authorList>
            <person name="Eedara R."/>
            <person name="Podile A.R."/>
        </authorList>
    </citation>
    <scope>NUCLEOTIDE SEQUENCE [LARGE SCALE GENOMIC DNA]</scope>
    <source>
        <strain evidence="6 7">RP1T</strain>
    </source>
</reference>